<dbReference type="AlphaFoldDB" id="A0A835XU41"/>
<reference evidence="3" key="1">
    <citation type="journal article" date="2020" name="bioRxiv">
        <title>Comparative genomics of Chlamydomonas.</title>
        <authorList>
            <person name="Craig R.J."/>
            <person name="Hasan A.R."/>
            <person name="Ness R.W."/>
            <person name="Keightley P.D."/>
        </authorList>
    </citation>
    <scope>NUCLEOTIDE SEQUENCE</scope>
    <source>
        <strain evidence="3">CCAP 11/70</strain>
    </source>
</reference>
<dbReference type="EMBL" id="JAEHOE010000070">
    <property type="protein sequence ID" value="KAG2489712.1"/>
    <property type="molecule type" value="Genomic_DNA"/>
</dbReference>
<dbReference type="Proteomes" id="UP000612055">
    <property type="component" value="Unassembled WGS sequence"/>
</dbReference>
<feature type="region of interest" description="Disordered" evidence="1">
    <location>
        <begin position="309"/>
        <end position="350"/>
    </location>
</feature>
<comment type="caution">
    <text evidence="3">The sequence shown here is derived from an EMBL/GenBank/DDBJ whole genome shotgun (WGS) entry which is preliminary data.</text>
</comment>
<proteinExistence type="predicted"/>
<dbReference type="Pfam" id="PF12499">
    <property type="entry name" value="DUF3707"/>
    <property type="match status" value="1"/>
</dbReference>
<feature type="compositionally biased region" description="Low complexity" evidence="1">
    <location>
        <begin position="380"/>
        <end position="392"/>
    </location>
</feature>
<evidence type="ECO:0000313" key="4">
    <source>
        <dbReference type="Proteomes" id="UP000612055"/>
    </source>
</evidence>
<gene>
    <name evidence="3" type="ORF">HYH03_011819</name>
</gene>
<evidence type="ECO:0000313" key="3">
    <source>
        <dbReference type="EMBL" id="KAG2489712.1"/>
    </source>
</evidence>
<dbReference type="InterPro" id="IPR024616">
    <property type="entry name" value="Pherophorin"/>
</dbReference>
<evidence type="ECO:0000256" key="1">
    <source>
        <dbReference type="SAM" id="MobiDB-lite"/>
    </source>
</evidence>
<feature type="domain" description="Pherophorin" evidence="2">
    <location>
        <begin position="3"/>
        <end position="129"/>
    </location>
</feature>
<evidence type="ECO:0000259" key="2">
    <source>
        <dbReference type="Pfam" id="PF12499"/>
    </source>
</evidence>
<organism evidence="3 4">
    <name type="scientific">Edaphochlamys debaryana</name>
    <dbReference type="NCBI Taxonomy" id="47281"/>
    <lineage>
        <taxon>Eukaryota</taxon>
        <taxon>Viridiplantae</taxon>
        <taxon>Chlorophyta</taxon>
        <taxon>core chlorophytes</taxon>
        <taxon>Chlorophyceae</taxon>
        <taxon>CS clade</taxon>
        <taxon>Chlamydomonadales</taxon>
        <taxon>Chlamydomonadales incertae sedis</taxon>
        <taxon>Edaphochlamys</taxon>
    </lineage>
</organism>
<keyword evidence="4" id="KW-1185">Reference proteome</keyword>
<feature type="region of interest" description="Disordered" evidence="1">
    <location>
        <begin position="380"/>
        <end position="417"/>
    </location>
</feature>
<feature type="compositionally biased region" description="Low complexity" evidence="1">
    <location>
        <begin position="329"/>
        <end position="350"/>
    </location>
</feature>
<name>A0A835XU41_9CHLO</name>
<sequence length="417" mass="41848">MDTSFCFSLLVEPDLCAGAPCYSADLGYLELALGDACASEPSLAASVVLPDGTSRPVSHSIQRGGPGSAGRVLVLRGLGLNRTTAGSARLCISSQRPACRTAEGLCQPPAGSAPGTCRAELRDSAGGCCSESAVEAGARRAVELSTAAVSPGHLPAARSLLQSFVLLQLVCVASIVIDSAAADSSDVGYAYAGHPRYAFSAATCELAGAMIARELNSAAAERGTQLAEPFAASLCASNGLEVCAAVALSPGSGPDTTGLQEIIYSRLNSWLDVVFPEGDCRDDTYGIAVGLTVFGAFYEGEVWRRSPTCSAVAPTGPSARVPYSPAPTPHAATPPAAPASLPASLPPASASASVATPVSASAPSATLAATASLAAPPVAAPTALAPQTSTPTSPAPGSPLRRLRHHQRRTQALDAAG</sequence>
<protein>
    <recommendedName>
        <fullName evidence="2">Pherophorin domain-containing protein</fullName>
    </recommendedName>
</protein>
<accession>A0A835XU41</accession>